<sequence>MAPTIPLDGPQSFNLDVSGIAGFFGGDESFAAMSSVHLVRGRRWMGWYNSPGSYIVAKKYGVLAKSRVWDGLFPGVNVDPTRMLELDGKVGPRYLGVHSGTSLDKTGHLAYLLAEHCSELPDNQIVGTASPTDLHLTIVHLNDYPEEIIRSDGTLPSVHLSPFDPIGIMPILVSIGAAVICGVFRDWWSFSMIVTGIIVNGISCAVIGSGVLKVKGPNPSKHSPPGDGIFFSTGSNQRVILLKGSERIVSTLVRGQYFLHYKSQSKYHDIGLCSMALTAQFLVQLFLMPQGRLFGQIMFLATFAVSWLYNAYLASVDREDLQKHILVSALLQKPKAWTIRVPKYTTLAVLAAMNLQTGDARPILDAFIPNNTKVWNLVKGTVAEGIKTNVDPAEIIGGKNTGDLTESESKLLHDMISLSSLAFQTAKETPTTLPDFDAKLQSDNGSHEKGEHVV</sequence>
<protein>
    <submittedName>
        <fullName evidence="3">Uncharacterized protein</fullName>
    </submittedName>
</protein>
<keyword evidence="2" id="KW-0472">Membrane</keyword>
<reference evidence="3 4" key="1">
    <citation type="submission" date="2019-12" db="EMBL/GenBank/DDBJ databases">
        <authorList>
            <person name="Floudas D."/>
            <person name="Bentzer J."/>
            <person name="Ahren D."/>
            <person name="Johansson T."/>
            <person name="Persson P."/>
            <person name="Tunlid A."/>
        </authorList>
    </citation>
    <scope>NUCLEOTIDE SEQUENCE [LARGE SCALE GENOMIC DNA]</scope>
    <source>
        <strain evidence="3 4">CBS 102.39</strain>
    </source>
</reference>
<evidence type="ECO:0000256" key="2">
    <source>
        <dbReference type="SAM" id="Phobius"/>
    </source>
</evidence>
<dbReference type="AlphaFoldDB" id="A0A8H4QXF7"/>
<dbReference type="EMBL" id="JAACJL010000017">
    <property type="protein sequence ID" value="KAF4618968.1"/>
    <property type="molecule type" value="Genomic_DNA"/>
</dbReference>
<keyword evidence="2" id="KW-0812">Transmembrane</keyword>
<feature type="transmembrane region" description="Helical" evidence="2">
    <location>
        <begin position="166"/>
        <end position="185"/>
    </location>
</feature>
<organism evidence="3 4">
    <name type="scientific">Agrocybe pediades</name>
    <dbReference type="NCBI Taxonomy" id="84607"/>
    <lineage>
        <taxon>Eukaryota</taxon>
        <taxon>Fungi</taxon>
        <taxon>Dikarya</taxon>
        <taxon>Basidiomycota</taxon>
        <taxon>Agaricomycotina</taxon>
        <taxon>Agaricomycetes</taxon>
        <taxon>Agaricomycetidae</taxon>
        <taxon>Agaricales</taxon>
        <taxon>Agaricineae</taxon>
        <taxon>Strophariaceae</taxon>
        <taxon>Agrocybe</taxon>
    </lineage>
</organism>
<feature type="transmembrane region" description="Helical" evidence="2">
    <location>
        <begin position="293"/>
        <end position="313"/>
    </location>
</feature>
<feature type="region of interest" description="Disordered" evidence="1">
    <location>
        <begin position="434"/>
        <end position="454"/>
    </location>
</feature>
<gene>
    <name evidence="3" type="ORF">D9613_010078</name>
</gene>
<evidence type="ECO:0000256" key="1">
    <source>
        <dbReference type="SAM" id="MobiDB-lite"/>
    </source>
</evidence>
<evidence type="ECO:0000313" key="4">
    <source>
        <dbReference type="Proteomes" id="UP000521872"/>
    </source>
</evidence>
<accession>A0A8H4QXF7</accession>
<feature type="transmembrane region" description="Helical" evidence="2">
    <location>
        <begin position="191"/>
        <end position="212"/>
    </location>
</feature>
<name>A0A8H4QXF7_9AGAR</name>
<proteinExistence type="predicted"/>
<feature type="compositionally biased region" description="Basic and acidic residues" evidence="1">
    <location>
        <begin position="436"/>
        <end position="454"/>
    </location>
</feature>
<keyword evidence="2" id="KW-1133">Transmembrane helix</keyword>
<evidence type="ECO:0000313" key="3">
    <source>
        <dbReference type="EMBL" id="KAF4618968.1"/>
    </source>
</evidence>
<keyword evidence="4" id="KW-1185">Reference proteome</keyword>
<dbReference type="Proteomes" id="UP000521872">
    <property type="component" value="Unassembled WGS sequence"/>
</dbReference>
<comment type="caution">
    <text evidence="3">The sequence shown here is derived from an EMBL/GenBank/DDBJ whole genome shotgun (WGS) entry which is preliminary data.</text>
</comment>